<evidence type="ECO:0000256" key="10">
    <source>
        <dbReference type="ARBA" id="ARBA00023136"/>
    </source>
</evidence>
<keyword evidence="6 12" id="KW-0812">Transmembrane</keyword>
<dbReference type="GO" id="GO:0006952">
    <property type="term" value="P:defense response"/>
    <property type="evidence" value="ECO:0007669"/>
    <property type="project" value="UniProtKB-ARBA"/>
</dbReference>
<evidence type="ECO:0000256" key="5">
    <source>
        <dbReference type="ARBA" id="ARBA00022614"/>
    </source>
</evidence>
<keyword evidence="9 12" id="KW-1133">Transmembrane helix</keyword>
<evidence type="ECO:0000256" key="2">
    <source>
        <dbReference type="ARBA" id="ARBA00009592"/>
    </source>
</evidence>
<evidence type="ECO:0000256" key="1">
    <source>
        <dbReference type="ARBA" id="ARBA00004251"/>
    </source>
</evidence>
<evidence type="ECO:0000256" key="12">
    <source>
        <dbReference type="SAM" id="Phobius"/>
    </source>
</evidence>
<dbReference type="InterPro" id="IPR032675">
    <property type="entry name" value="LRR_dom_sf"/>
</dbReference>
<keyword evidence="15" id="KW-0418">Kinase</keyword>
<dbReference type="GO" id="GO:0007165">
    <property type="term" value="P:signal transduction"/>
    <property type="evidence" value="ECO:0007669"/>
    <property type="project" value="UniProtKB-ARBA"/>
</dbReference>
<dbReference type="PANTHER" id="PTHR48062:SF21">
    <property type="entry name" value="RECEPTOR-LIKE PROTEIN 12"/>
    <property type="match status" value="1"/>
</dbReference>
<dbReference type="GO" id="GO:0051707">
    <property type="term" value="P:response to other organism"/>
    <property type="evidence" value="ECO:0007669"/>
    <property type="project" value="UniProtKB-ARBA"/>
</dbReference>
<keyword evidence="15" id="KW-0808">Transferase</keyword>
<evidence type="ECO:0000259" key="14">
    <source>
        <dbReference type="Pfam" id="PF08263"/>
    </source>
</evidence>
<protein>
    <submittedName>
        <fullName evidence="15">LRR receptor-like serine threonine- kinase GSO1</fullName>
    </submittedName>
</protein>
<feature type="domain" description="Leucine-rich repeat-containing N-terminal plant-type" evidence="14">
    <location>
        <begin position="27"/>
        <end position="64"/>
    </location>
</feature>
<evidence type="ECO:0000256" key="9">
    <source>
        <dbReference type="ARBA" id="ARBA00022989"/>
    </source>
</evidence>
<comment type="subcellular location">
    <subcellularLocation>
        <location evidence="1">Cell membrane</location>
        <topology evidence="1">Single-pass type I membrane protein</topology>
    </subcellularLocation>
</comment>
<dbReference type="Pfam" id="PF00560">
    <property type="entry name" value="LRR_1"/>
    <property type="match status" value="4"/>
</dbReference>
<keyword evidence="15" id="KW-0675">Receptor</keyword>
<proteinExistence type="inferred from homology"/>
<dbReference type="Pfam" id="PF13855">
    <property type="entry name" value="LRR_8"/>
    <property type="match status" value="4"/>
</dbReference>
<gene>
    <name evidence="15" type="ORF">OLEA9_A032975</name>
</gene>
<name>A0A8S0UI52_OLEEU</name>
<dbReference type="FunFam" id="3.80.10.10:FF:000095">
    <property type="entry name" value="LRR receptor-like serine/threonine-protein kinase GSO1"/>
    <property type="match status" value="1"/>
</dbReference>
<dbReference type="EMBL" id="CACTIH010007842">
    <property type="protein sequence ID" value="CAA3018440.1"/>
    <property type="molecule type" value="Genomic_DNA"/>
</dbReference>
<dbReference type="SMART" id="SM00369">
    <property type="entry name" value="LRR_TYP"/>
    <property type="match status" value="8"/>
</dbReference>
<keyword evidence="5" id="KW-0433">Leucine-rich repeat</keyword>
<keyword evidence="11" id="KW-0325">Glycoprotein</keyword>
<keyword evidence="16" id="KW-1185">Reference proteome</keyword>
<dbReference type="Proteomes" id="UP000594638">
    <property type="component" value="Unassembled WGS sequence"/>
</dbReference>
<dbReference type="GO" id="GO:0016301">
    <property type="term" value="F:kinase activity"/>
    <property type="evidence" value="ECO:0007669"/>
    <property type="project" value="UniProtKB-KW"/>
</dbReference>
<keyword evidence="7 13" id="KW-0732">Signal</keyword>
<evidence type="ECO:0000256" key="3">
    <source>
        <dbReference type="ARBA" id="ARBA00022475"/>
    </source>
</evidence>
<evidence type="ECO:0000256" key="6">
    <source>
        <dbReference type="ARBA" id="ARBA00022692"/>
    </source>
</evidence>
<comment type="similarity">
    <text evidence="2">Belongs to the RLP family.</text>
</comment>
<feature type="signal peptide" evidence="13">
    <location>
        <begin position="1"/>
        <end position="23"/>
    </location>
</feature>
<evidence type="ECO:0000313" key="15">
    <source>
        <dbReference type="EMBL" id="CAA3018440.1"/>
    </source>
</evidence>
<dbReference type="SUPFAM" id="SSF52058">
    <property type="entry name" value="L domain-like"/>
    <property type="match status" value="4"/>
</dbReference>
<keyword evidence="4" id="KW-0597">Phosphoprotein</keyword>
<dbReference type="FunFam" id="3.80.10.10:FF:000041">
    <property type="entry name" value="LRR receptor-like serine/threonine-protein kinase ERECTA"/>
    <property type="match status" value="1"/>
</dbReference>
<dbReference type="OrthoDB" id="4691307at2759"/>
<comment type="caution">
    <text evidence="15">The sequence shown here is derived from an EMBL/GenBank/DDBJ whole genome shotgun (WGS) entry which is preliminary data.</text>
</comment>
<dbReference type="Gramene" id="OE9A032975T2">
    <property type="protein sequence ID" value="OE9A032975C2"/>
    <property type="gene ID" value="OE9A032975"/>
</dbReference>
<dbReference type="FunFam" id="3.80.10.10:FF:000383">
    <property type="entry name" value="Leucine-rich repeat receptor protein kinase EMS1"/>
    <property type="match status" value="1"/>
</dbReference>
<feature type="transmembrane region" description="Helical" evidence="12">
    <location>
        <begin position="1095"/>
        <end position="1117"/>
    </location>
</feature>
<keyword evidence="3" id="KW-1003">Cell membrane</keyword>
<dbReference type="FunFam" id="3.80.10.10:FF:000111">
    <property type="entry name" value="LRR receptor-like serine/threonine-protein kinase ERECTA"/>
    <property type="match status" value="1"/>
</dbReference>
<dbReference type="Pfam" id="PF08263">
    <property type="entry name" value="LRRNT_2"/>
    <property type="match status" value="1"/>
</dbReference>
<dbReference type="Gene3D" id="3.80.10.10">
    <property type="entry name" value="Ribonuclease Inhibitor"/>
    <property type="match status" value="4"/>
</dbReference>
<evidence type="ECO:0000256" key="8">
    <source>
        <dbReference type="ARBA" id="ARBA00022737"/>
    </source>
</evidence>
<dbReference type="InterPro" id="IPR001611">
    <property type="entry name" value="Leu-rich_rpt"/>
</dbReference>
<evidence type="ECO:0000256" key="11">
    <source>
        <dbReference type="ARBA" id="ARBA00023180"/>
    </source>
</evidence>
<evidence type="ECO:0000313" key="16">
    <source>
        <dbReference type="Proteomes" id="UP000594638"/>
    </source>
</evidence>
<keyword evidence="8" id="KW-0677">Repeat</keyword>
<evidence type="ECO:0000256" key="7">
    <source>
        <dbReference type="ARBA" id="ARBA00022729"/>
    </source>
</evidence>
<accession>A0A8S0UI52</accession>
<reference evidence="15 16" key="1">
    <citation type="submission" date="2019-12" db="EMBL/GenBank/DDBJ databases">
        <authorList>
            <person name="Alioto T."/>
            <person name="Alioto T."/>
            <person name="Gomez Garrido J."/>
        </authorList>
    </citation>
    <scope>NUCLEOTIDE SEQUENCE [LARGE SCALE GENOMIC DNA]</scope>
</reference>
<keyword evidence="10 12" id="KW-0472">Membrane</keyword>
<dbReference type="InterPro" id="IPR013210">
    <property type="entry name" value="LRR_N_plant-typ"/>
</dbReference>
<evidence type="ECO:0000256" key="13">
    <source>
        <dbReference type="SAM" id="SignalP"/>
    </source>
</evidence>
<dbReference type="GO" id="GO:0005886">
    <property type="term" value="C:plasma membrane"/>
    <property type="evidence" value="ECO:0007669"/>
    <property type="project" value="UniProtKB-SubCell"/>
</dbReference>
<dbReference type="AlphaFoldDB" id="A0A8S0UI52"/>
<dbReference type="InterPro" id="IPR003591">
    <property type="entry name" value="Leu-rich_rpt_typical-subtyp"/>
</dbReference>
<dbReference type="PANTHER" id="PTHR48062">
    <property type="entry name" value="RECEPTOR-LIKE PROTEIN 14"/>
    <property type="match status" value="1"/>
</dbReference>
<organism evidence="15 16">
    <name type="scientific">Olea europaea subsp. europaea</name>
    <dbReference type="NCBI Taxonomy" id="158383"/>
    <lineage>
        <taxon>Eukaryota</taxon>
        <taxon>Viridiplantae</taxon>
        <taxon>Streptophyta</taxon>
        <taxon>Embryophyta</taxon>
        <taxon>Tracheophyta</taxon>
        <taxon>Spermatophyta</taxon>
        <taxon>Magnoliopsida</taxon>
        <taxon>eudicotyledons</taxon>
        <taxon>Gunneridae</taxon>
        <taxon>Pentapetalae</taxon>
        <taxon>asterids</taxon>
        <taxon>lamiids</taxon>
        <taxon>Lamiales</taxon>
        <taxon>Oleaceae</taxon>
        <taxon>Oleeae</taxon>
        <taxon>Olea</taxon>
    </lineage>
</organism>
<sequence>MKIVKFWLWFFMVVSLNEWSCFGCWEEERSALLQLKENINFPVGKSLSSWIAADCCLWQGVECSRWSRRVTQLNLGWTRDPKLGDWHFNASLFLPFEDLKTLSLWSNNLVGWIENEGFDRLSKLRNLEGLGLGENSFNRSILASLSQLSSLKNLNLRDSFLPGKTSADSHERLSGLSKLEILDFSLNSVNDSDVLSVLNLNDFNSLKELDISGDQFRSLGNINGESLSSFLFVSFHSFPVVDVHNHFCDSRLVWVFWKRTGLKNLKFLSLHANNFNNSIFSSLQGLSSLKYLGLSRNKIKGSIQMNESHALCNLVELELSYNEVDNFTASEGIKSMCRLEALYLDGIKSNVSNMLQSLTAFSNLRKLFLRNNSLEGMLVTYALRNLSQLEGLYLDFSSLDANFLQSIGGMTSLKFLTLSECGLNGTLPAQGWCELKNLEKFNLKNNKCEGLVPSCLGNMTSLRFIDLSYNRFVGNIAFSPLPKLKSLEYLSLRHNNFQVPISFELFSNHSNLRVIIAGTNQAIAETVSHNWIPTFQLQIFSMANCTGDLTIPKFLHYQFDLRMLDLSRNGLRGNFPSWLLENNTRLKGANLGNNALTGPLQLPSSAKLHMALLDISNNDFRGEVPTNISAVFPNFIVLNLSRNEFDGCVPSTLGDLKSLEILDLSNNKLSGQLPQELGAGCSSLFLFKMSNNKLQGQIFPEFINLPTLAYLYLDSNEFSGTIPDSLSTIPLEVLDISNNSFSGRLPISMGKLTTARQVSMSKNQLGGPIPLEFCNLDNLVLFDLSENNLSGSIPSCFNPRGLSHIFLNNNLLEGQLSYAFYNRKSLVTLDLRENRFTGNIPHWIDNLSSLSVILLKGNHFEGTIPEQLCQMKRLSMIDLSYNDLSGQIPHCLGNITLEVTRDKSSIFGVSDSIGRGQMEMISVSFYKKLYFPSTNVPIETVFSTKRNSYSYKGGILDHMSGIDLSSNKLHGEIPEELGMLREIHALNLSHNNLTGTMPATFSNLHQIESLDLSYNSLNGRIPTGLTDLNSLAVFSVANNNLSGMIPEKGQFGTFDEGCYKGNPFLCGRPLPVNCESMSGSPIVSNEETGFMDMDVFYISFAISCVSVVLCMAAVLYINPHWRRVWFHLIDVYIVRFLCRVFVFSYFIVNKMYVVTL</sequence>
<feature type="transmembrane region" description="Helical" evidence="12">
    <location>
        <begin position="1124"/>
        <end position="1148"/>
    </location>
</feature>
<evidence type="ECO:0000256" key="4">
    <source>
        <dbReference type="ARBA" id="ARBA00022553"/>
    </source>
</evidence>
<dbReference type="InterPro" id="IPR051502">
    <property type="entry name" value="RLP_Defense_Trigger"/>
</dbReference>
<feature type="chain" id="PRO_5035843700" evidence="13">
    <location>
        <begin position="24"/>
        <end position="1156"/>
    </location>
</feature>
<dbReference type="PRINTS" id="PR00019">
    <property type="entry name" value="LEURICHRPT"/>
</dbReference>